<dbReference type="GeneID" id="3500085"/>
<feature type="compositionally biased region" description="Low complexity" evidence="1">
    <location>
        <begin position="1407"/>
        <end position="1433"/>
    </location>
</feature>
<evidence type="ECO:0000313" key="3">
    <source>
        <dbReference type="Proteomes" id="UP000001949"/>
    </source>
</evidence>
<keyword evidence="3" id="KW-1185">Reference proteome</keyword>
<feature type="compositionally biased region" description="Polar residues" evidence="1">
    <location>
        <begin position="1023"/>
        <end position="1050"/>
    </location>
</feature>
<feature type="compositionally biased region" description="Low complexity" evidence="1">
    <location>
        <begin position="1374"/>
        <end position="1388"/>
    </location>
</feature>
<reference evidence="2 3" key="1">
    <citation type="journal article" date="2005" name="Science">
        <title>Genome sequence of Theileria parva, a bovine pathogen that transforms lymphocytes.</title>
        <authorList>
            <person name="Gardner M.J."/>
            <person name="Bishop R."/>
            <person name="Shah T."/>
            <person name="de Villiers E.P."/>
            <person name="Carlton J.M."/>
            <person name="Hall N."/>
            <person name="Ren Q."/>
            <person name="Paulsen I.T."/>
            <person name="Pain A."/>
            <person name="Berriman M."/>
            <person name="Wilson R.J.M."/>
            <person name="Sato S."/>
            <person name="Ralph S.A."/>
            <person name="Mann D.J."/>
            <person name="Xiong Z."/>
            <person name="Shallom S.J."/>
            <person name="Weidman J."/>
            <person name="Jiang L."/>
            <person name="Lynn J."/>
            <person name="Weaver B."/>
            <person name="Shoaibi A."/>
            <person name="Domingo A.R."/>
            <person name="Wasawo D."/>
            <person name="Crabtree J."/>
            <person name="Wortman J.R."/>
            <person name="Haas B."/>
            <person name="Angiuoli S.V."/>
            <person name="Creasy T.H."/>
            <person name="Lu C."/>
            <person name="Suh B."/>
            <person name="Silva J.C."/>
            <person name="Utterback T.R."/>
            <person name="Feldblyum T.V."/>
            <person name="Pertea M."/>
            <person name="Allen J."/>
            <person name="Nierman W.C."/>
            <person name="Taracha E.L.N."/>
            <person name="Salzberg S.L."/>
            <person name="White O.R."/>
            <person name="Fitzhugh H.A."/>
            <person name="Morzaria S."/>
            <person name="Venter J.C."/>
            <person name="Fraser C.M."/>
            <person name="Nene V."/>
        </authorList>
    </citation>
    <scope>NUCLEOTIDE SEQUENCE [LARGE SCALE GENOMIC DNA]</scope>
    <source>
        <strain evidence="2 3">Muguga</strain>
    </source>
</reference>
<dbReference type="Pfam" id="PF04385">
    <property type="entry name" value="FAINT"/>
    <property type="match status" value="2"/>
</dbReference>
<dbReference type="InterPro" id="IPR007480">
    <property type="entry name" value="DUF529"/>
</dbReference>
<name>Q4N0I8_THEPA</name>
<accession>Q4N0I8</accession>
<sequence>MQFPQNVLFVCYFPHTCLKILHFTFCQFLWICVIMYMNKIFLFTLFLANIQEIFATGEVQAGTKQDVNVDLRRFKEHCRHDENDSKIHLKAYVCEPGDTKTFLKVFYEDTDLWNSSTTDGKTFKKLVVYVKQNFLQLLHLTLTKDGRDEDLYYKKNKLEFPTLVPDEFTKQKTELEKTKYYLDQWFLLDMGNKDFYLNHVAETESLLDGVEKKLFSVSKGKPSFLREGTQKVWEDNGHAKGLTSAELYDFGNHKLLLLNLGGENKFFVKSNSTQPQSQWTSLDDRSAFDTKVSQFKSRYFSNNMEYDLAQKPDLNKLSLRRSSFPGNLNELTLTPTREYLLNKVKYNQTDLWTPGGTQKRVFMMRLTLLGFEVRAAALFVTDSRTKLTPVENLHYYYKENGTFREVNRDEYKRLVKVVKSLSDKTSTFTYNSDWVHRAGRLDATLYNDAELNVHKQEDASKGLVTTTLTPKDNFEFTSLSYGTLPLWPTAVRATTGVVKNVEVVAKDSLVQLVRLTLRLPSNYTLHLKKDEDEFTSVDSSAYDSYKELLKDPNYYVDNKVHLDVNDESLNPKFYKVVKSSADGVSKKVVTVENLKVHNVKAFGHSLWNQRDDKHEFAKKYEFFSVGDSNLLLLHLETKGRRQTKKFFKKQDPNTQWVEMGSESQFNSTLASFKLANRPVKVDLDLSTKPLTTDYSVDVTSLSGSRTMLVLTPVKGKVVGKLKFKETNLWTSDATSRGVKVHVYLEDYDVKFAKLDVLTTQNNQDQQSEVKRKWTSDTEWVETNFDTDLDRFKTEDNHKPFKYNSNWQLPSNKFDTKSFLPENFTVSDVTSDLVKTTTYTPQTWMRVNEVLVDELKVWPLGSDAVDETKRLKLLEVLSKDHMVQLVRLQNVLLTTPETTEDLYYKKEALAFVKLDDVTKFDELKKKLSQDGQYVDDKVKLDLSSEVPTTMFSSETVLEDGLEKTVVEVKVGKLYQVQASPPLWTSENGEYVTKLEKYSKGDRQFLVLHLEKDGQPFGKKYFEKPTTQQPQDAASQREGQGQGTEQARQETQVAAARPSFQQVQSNTDFYRKLKEVKATVRYTEVSLDLNSYQDQKFLLKESTVQMARLYELYPKAEYRVKSLVFGSKELWTKTKDDERLVEAKLYVHDSKTKLVKAVVWEGDQSDDTTSTSKYFQLNEQGDSYDTKEKEEFDKALEKVLTTEPTPLPPSTVAVLPTEPLCFNKLLLSDTFDSQLFSTQTQKKGAYTVKTVSPSGDDTFVNLVETDSTVLWKAQQTDQLWKLATMALSTDVGLLDLVFTENSKDVHSYFMFQKNEWKKVESAAYLKELAKVPGHQVQQTLQSARPGQVATEAPPGPVATEAPPVQQQGQTAASPGLSATESTTSQLTSQTPAMGTAPPEGSTGKTPQVTSAQPSSSTSESGQQSGEASSQSPQAS</sequence>
<dbReference type="RefSeq" id="XP_763166.1">
    <property type="nucleotide sequence ID" value="XM_758073.1"/>
</dbReference>
<feature type="region of interest" description="Disordered" evidence="1">
    <location>
        <begin position="1017"/>
        <end position="1057"/>
    </location>
</feature>
<dbReference type="KEGG" id="tpv:TP03_0148"/>
<dbReference type="EMBL" id="AAGK01000005">
    <property type="protein sequence ID" value="EAN30883.1"/>
    <property type="molecule type" value="Genomic_DNA"/>
</dbReference>
<dbReference type="eggNOG" id="ENOG502TN2R">
    <property type="taxonomic scope" value="Eukaryota"/>
</dbReference>
<dbReference type="VEuPathDB" id="PiroplasmaDB:TpMuguga_03g00148"/>
<evidence type="ECO:0000256" key="1">
    <source>
        <dbReference type="SAM" id="MobiDB-lite"/>
    </source>
</evidence>
<gene>
    <name evidence="2" type="ordered locus">TP03_0148</name>
</gene>
<dbReference type="InParanoid" id="Q4N0I8"/>
<proteinExistence type="predicted"/>
<comment type="caution">
    <text evidence="2">The sequence shown here is derived from an EMBL/GenBank/DDBJ whole genome shotgun (WGS) entry which is preliminary data.</text>
</comment>
<dbReference type="Proteomes" id="UP000001949">
    <property type="component" value="Unassembled WGS sequence"/>
</dbReference>
<dbReference type="OMA" id="CEPGDTK"/>
<protein>
    <submittedName>
        <fullName evidence="2">Uncharacterized protein</fullName>
    </submittedName>
</protein>
<feature type="region of interest" description="Disordered" evidence="1">
    <location>
        <begin position="1334"/>
        <end position="1433"/>
    </location>
</feature>
<organism evidence="2 3">
    <name type="scientific">Theileria parva</name>
    <name type="common">East coast fever infection agent</name>
    <dbReference type="NCBI Taxonomy" id="5875"/>
    <lineage>
        <taxon>Eukaryota</taxon>
        <taxon>Sar</taxon>
        <taxon>Alveolata</taxon>
        <taxon>Apicomplexa</taxon>
        <taxon>Aconoidasida</taxon>
        <taxon>Piroplasmida</taxon>
        <taxon>Theileriidae</taxon>
        <taxon>Theileria</taxon>
    </lineage>
</organism>
<evidence type="ECO:0000313" key="2">
    <source>
        <dbReference type="EMBL" id="EAN30883.1"/>
    </source>
</evidence>